<dbReference type="RefSeq" id="YP_008059436.1">
    <property type="nucleotide sequence ID" value="NC_021328.1"/>
</dbReference>
<proteinExistence type="predicted"/>
<gene>
    <name evidence="1" type="primary">261</name>
    <name evidence="1" type="ORF">HGTV1_261</name>
</gene>
<evidence type="ECO:0000313" key="1">
    <source>
        <dbReference type="EMBL" id="AGM11558.1"/>
    </source>
</evidence>
<keyword evidence="2" id="KW-1185">Reference proteome</keyword>
<protein>
    <submittedName>
        <fullName evidence="1">Uncharacterized protein</fullName>
    </submittedName>
</protein>
<sequence>MHKCEECGRRISPMQANDSYNATYTIGDEGRYLCRKHLDQHRRNEWNEESRWV</sequence>
<accession>R4TMY2</accession>
<dbReference type="KEGG" id="vg:16193968"/>
<dbReference type="EMBL" id="KC292026">
    <property type="protein sequence ID" value="AGM11558.1"/>
    <property type="molecule type" value="Genomic_DNA"/>
</dbReference>
<dbReference type="Proteomes" id="UP000202786">
    <property type="component" value="Segment"/>
</dbReference>
<reference evidence="1 2" key="1">
    <citation type="submission" date="2012-12" db="EMBL/GenBank/DDBJ databases">
        <authorList>
            <person name="Sencilo A."/>
            <person name="Jacobs-Sera D."/>
            <person name="Russell D.A."/>
            <person name="Ko C."/>
            <person name="Atanasova N."/>
            <person name="Osterlund E."/>
            <person name="Oksanen H.M."/>
            <person name="Bamford D.H."/>
            <person name="Hatfull G.F."/>
            <person name="Roine E."/>
            <person name="Hendrix R.W."/>
        </authorList>
    </citation>
    <scope>NUCLEOTIDE SEQUENCE [LARGE SCALE GENOMIC DNA]</scope>
</reference>
<organism evidence="1 2">
    <name type="scientific">Halogranum tailed virus 1</name>
    <dbReference type="NCBI Taxonomy" id="1273749"/>
    <lineage>
        <taxon>Viruses</taxon>
        <taxon>Duplodnaviria</taxon>
        <taxon>Heunggongvirae</taxon>
        <taxon>Uroviricota</taxon>
        <taxon>Caudoviricetes</taxon>
        <taxon>Thumleimavirales</taxon>
        <taxon>Halomagnusviridae</taxon>
        <taxon>Hagravirus</taxon>
        <taxon>Hagravirus capitaneum</taxon>
        <taxon>Hagravirus HGTV1</taxon>
    </lineage>
</organism>
<evidence type="ECO:0000313" key="2">
    <source>
        <dbReference type="Proteomes" id="UP000202786"/>
    </source>
</evidence>
<dbReference type="GeneID" id="16193968"/>
<name>R4TMY2_9CAUD</name>